<dbReference type="AlphaFoldDB" id="A0A517N3N3"/>
<evidence type="ECO:0000313" key="3">
    <source>
        <dbReference type="Proteomes" id="UP000318538"/>
    </source>
</evidence>
<keyword evidence="1" id="KW-0472">Membrane</keyword>
<keyword evidence="1" id="KW-1133">Transmembrane helix</keyword>
<gene>
    <name evidence="2" type="ORF">K227x_01180</name>
</gene>
<keyword evidence="1" id="KW-0812">Transmembrane</keyword>
<dbReference type="EMBL" id="CP036525">
    <property type="protein sequence ID" value="QDT01751.1"/>
    <property type="molecule type" value="Genomic_DNA"/>
</dbReference>
<dbReference type="Proteomes" id="UP000318538">
    <property type="component" value="Chromosome"/>
</dbReference>
<feature type="transmembrane region" description="Helical" evidence="1">
    <location>
        <begin position="86"/>
        <end position="104"/>
    </location>
</feature>
<keyword evidence="3" id="KW-1185">Reference proteome</keyword>
<accession>A0A517N3N3</accession>
<sequence>MGGVFCIVEIGPCVRRADRIVPFPFGVATKFWLGRTPSVRSRGTIKCTGVRVVCFLVCLQVVRPYPVIFSVRRAIRERTTKRSRQWIAALGAIVALIVLGPTILDRFLLFRFNHAIADVRDTNISLVRFKPHVDREFVTISDPEVLCQIQKWLGTSKSPKTFYSYPPTTCPLEITLTNGNVEHFDMSPTGLTATYIAELDADRSFERQRQLSYIVLSHDGYYRLLPEQPFTPYLRATNQLDPAVPKPFFMYSREDDVGSL</sequence>
<name>A0A517N3N3_9BACT</name>
<evidence type="ECO:0000313" key="2">
    <source>
        <dbReference type="EMBL" id="QDT01751.1"/>
    </source>
</evidence>
<proteinExistence type="predicted"/>
<dbReference type="KEGG" id="rlc:K227x_01180"/>
<reference evidence="2 3" key="1">
    <citation type="submission" date="2019-02" db="EMBL/GenBank/DDBJ databases">
        <title>Deep-cultivation of Planctomycetes and their phenomic and genomic characterization uncovers novel biology.</title>
        <authorList>
            <person name="Wiegand S."/>
            <person name="Jogler M."/>
            <person name="Boedeker C."/>
            <person name="Pinto D."/>
            <person name="Vollmers J."/>
            <person name="Rivas-Marin E."/>
            <person name="Kohn T."/>
            <person name="Peeters S.H."/>
            <person name="Heuer A."/>
            <person name="Rast P."/>
            <person name="Oberbeckmann S."/>
            <person name="Bunk B."/>
            <person name="Jeske O."/>
            <person name="Meyerdierks A."/>
            <person name="Storesund J.E."/>
            <person name="Kallscheuer N."/>
            <person name="Luecker S."/>
            <person name="Lage O.M."/>
            <person name="Pohl T."/>
            <person name="Merkel B.J."/>
            <person name="Hornburger P."/>
            <person name="Mueller R.-W."/>
            <person name="Bruemmer F."/>
            <person name="Labrenz M."/>
            <person name="Spormann A.M."/>
            <person name="Op den Camp H."/>
            <person name="Overmann J."/>
            <person name="Amann R."/>
            <person name="Jetten M.S.M."/>
            <person name="Mascher T."/>
            <person name="Medema M.H."/>
            <person name="Devos D.P."/>
            <person name="Kaster A.-K."/>
            <person name="Ovreas L."/>
            <person name="Rohde M."/>
            <person name="Galperin M.Y."/>
            <person name="Jogler C."/>
        </authorList>
    </citation>
    <scope>NUCLEOTIDE SEQUENCE [LARGE SCALE GENOMIC DNA]</scope>
    <source>
        <strain evidence="2 3">K22_7</strain>
    </source>
</reference>
<evidence type="ECO:0000256" key="1">
    <source>
        <dbReference type="SAM" id="Phobius"/>
    </source>
</evidence>
<protein>
    <submittedName>
        <fullName evidence="2">Uncharacterized protein</fullName>
    </submittedName>
</protein>
<organism evidence="2 3">
    <name type="scientific">Rubripirellula lacrimiformis</name>
    <dbReference type="NCBI Taxonomy" id="1930273"/>
    <lineage>
        <taxon>Bacteria</taxon>
        <taxon>Pseudomonadati</taxon>
        <taxon>Planctomycetota</taxon>
        <taxon>Planctomycetia</taxon>
        <taxon>Pirellulales</taxon>
        <taxon>Pirellulaceae</taxon>
        <taxon>Rubripirellula</taxon>
    </lineage>
</organism>